<dbReference type="EMBL" id="JABFOF010000003">
    <property type="protein sequence ID" value="KAG2401940.1"/>
    <property type="molecule type" value="Genomic_DNA"/>
</dbReference>
<dbReference type="AlphaFoldDB" id="A0A8T0KP79"/>
<gene>
    <name evidence="1" type="ORF">HKW66_Vig0190230</name>
</gene>
<dbReference type="Proteomes" id="UP000743370">
    <property type="component" value="Unassembled WGS sequence"/>
</dbReference>
<sequence length="72" mass="8921">MRPQEKLQKRPWRRFEVLMSKGPRRRWIEKWPRLQTQKRQKHRESYSYNWIEFELKSIGSGCGMPEHIPSIP</sequence>
<evidence type="ECO:0000313" key="1">
    <source>
        <dbReference type="EMBL" id="KAG2401940.1"/>
    </source>
</evidence>
<comment type="caution">
    <text evidence="1">The sequence shown here is derived from an EMBL/GenBank/DDBJ whole genome shotgun (WGS) entry which is preliminary data.</text>
</comment>
<organism evidence="1 2">
    <name type="scientific">Phaseolus angularis</name>
    <name type="common">Azuki bean</name>
    <name type="synonym">Vigna angularis</name>
    <dbReference type="NCBI Taxonomy" id="3914"/>
    <lineage>
        <taxon>Eukaryota</taxon>
        <taxon>Viridiplantae</taxon>
        <taxon>Streptophyta</taxon>
        <taxon>Embryophyta</taxon>
        <taxon>Tracheophyta</taxon>
        <taxon>Spermatophyta</taxon>
        <taxon>Magnoliopsida</taxon>
        <taxon>eudicotyledons</taxon>
        <taxon>Gunneridae</taxon>
        <taxon>Pentapetalae</taxon>
        <taxon>rosids</taxon>
        <taxon>fabids</taxon>
        <taxon>Fabales</taxon>
        <taxon>Fabaceae</taxon>
        <taxon>Papilionoideae</taxon>
        <taxon>50 kb inversion clade</taxon>
        <taxon>NPAAA clade</taxon>
        <taxon>indigoferoid/millettioid clade</taxon>
        <taxon>Phaseoleae</taxon>
        <taxon>Vigna</taxon>
    </lineage>
</organism>
<proteinExistence type="predicted"/>
<evidence type="ECO:0000313" key="2">
    <source>
        <dbReference type="Proteomes" id="UP000743370"/>
    </source>
</evidence>
<protein>
    <submittedName>
        <fullName evidence="1">Uncharacterized protein</fullName>
    </submittedName>
</protein>
<accession>A0A8T0KP79</accession>
<reference evidence="1 2" key="1">
    <citation type="submission" date="2020-05" db="EMBL/GenBank/DDBJ databases">
        <title>Vigna angularis (adzuki bean) Var. LongXiaoDou No. 4 denovo assembly.</title>
        <authorList>
            <person name="Xiang H."/>
        </authorList>
    </citation>
    <scope>NUCLEOTIDE SEQUENCE [LARGE SCALE GENOMIC DNA]</scope>
    <source>
        <tissue evidence="1">Leaf</tissue>
    </source>
</reference>
<name>A0A8T0KP79_PHAAN</name>